<feature type="non-terminal residue" evidence="1">
    <location>
        <position position="112"/>
    </location>
</feature>
<comment type="caution">
    <text evidence="1">The sequence shown here is derived from an EMBL/GenBank/DDBJ whole genome shotgun (WGS) entry which is preliminary data.</text>
</comment>
<reference evidence="1 2" key="1">
    <citation type="submission" date="2024-05" db="EMBL/GenBank/DDBJ databases">
        <authorList>
            <person name="Wallberg A."/>
        </authorList>
    </citation>
    <scope>NUCLEOTIDE SEQUENCE [LARGE SCALE GENOMIC DNA]</scope>
</reference>
<evidence type="ECO:0000313" key="1">
    <source>
        <dbReference type="EMBL" id="CAL4239811.1"/>
    </source>
</evidence>
<gene>
    <name evidence="1" type="ORF">MNOR_LOCUS40566</name>
</gene>
<dbReference type="AlphaFoldDB" id="A0AAV2SR85"/>
<accession>A0AAV2SR85</accession>
<dbReference type="EMBL" id="CAXKWB010126573">
    <property type="protein sequence ID" value="CAL4239811.1"/>
    <property type="molecule type" value="Genomic_DNA"/>
</dbReference>
<keyword evidence="2" id="KW-1185">Reference proteome</keyword>
<sequence length="112" mass="12481">MRSPDESTVVVNTNITQFTWSINFYAWPQPIFEWISPTGSTLLVKNCLDLQEPNYTSGENISTIYVSAKTRCTLGELNLSLTSEHSMDFLAAMVGTHQIHASVTHSNNTLTN</sequence>
<name>A0AAV2SR85_MEGNR</name>
<dbReference type="Proteomes" id="UP001497623">
    <property type="component" value="Unassembled WGS sequence"/>
</dbReference>
<evidence type="ECO:0000313" key="2">
    <source>
        <dbReference type="Proteomes" id="UP001497623"/>
    </source>
</evidence>
<protein>
    <submittedName>
        <fullName evidence="1">Uncharacterized protein</fullName>
    </submittedName>
</protein>
<proteinExistence type="predicted"/>
<organism evidence="1 2">
    <name type="scientific">Meganyctiphanes norvegica</name>
    <name type="common">Northern krill</name>
    <name type="synonym">Thysanopoda norvegica</name>
    <dbReference type="NCBI Taxonomy" id="48144"/>
    <lineage>
        <taxon>Eukaryota</taxon>
        <taxon>Metazoa</taxon>
        <taxon>Ecdysozoa</taxon>
        <taxon>Arthropoda</taxon>
        <taxon>Crustacea</taxon>
        <taxon>Multicrustacea</taxon>
        <taxon>Malacostraca</taxon>
        <taxon>Eumalacostraca</taxon>
        <taxon>Eucarida</taxon>
        <taxon>Euphausiacea</taxon>
        <taxon>Euphausiidae</taxon>
        <taxon>Meganyctiphanes</taxon>
    </lineage>
</organism>